<sequence>MAFEDNLRVQLTARLNEFVNRARSVIATGTPTETYQFQCQTLDSRMQQEIGRIREGSTPLDYQKQTQKMMQLGIEKARLIQEHKDTFSAKQKEWLENVASAIAGFSNEYLTLGFVPANECSSQGTDPPFESNSEISRQARGSLEDTTVCPRVMVSPLPESSQSPARESIRHSEAEEVQNNVASPENNRPRRASTMNKRRFSEPTRTVTTIAFDDVYQDGQAVIKYTIIECEHSLTTDASVEGRWWILRCEEHALHYAFAKRGNRSGPTRHLIQKHGEDSPDCEINRHIDVFGVLVLGCTAELAKKNNDDVEAAISNGYDPKTAANSEPVSVRKRRKTSSENEGASGNQPILDPEFGKLYMARWGTQMFVVALLPLRKLSTLIPPREMDVLMKAPPKCYNYDKETGLLSRWAPGFEDGGPKVKQRAFPFRCFDNTEDIGQCSFALVKASSLHELDMSKVSPQYHSVVQEYEEKFLERDARFNDSDYSDGISDTSRLQTPEPTEDAAIAEQLQSEIPMSKKPTGISEWAGAPPASEGGFAFAHGEFFAEATGQNRHRRATIPELKEQIASGTDKDHPAHWFEAQLLHYGLKPSKTKSVARMRLLDAVNGSDLAVPDHISKLEKKLKTAWTKSEREAKKTAITPAASKAPVSSAKATGGVKRKAEPEKSTPRKKPTASQPAASKAKPAPAKPDEPTPNKPRAKQTAKRGGIAASGQSRSSPVTTASPASAMPRQTARRGGVAASGPGRSAPIASTSQASTRPRQTARRGGSFATGRNPPFQSKGFSPGAIELSSDDDDPPPPYSMVEDNELAPLGLLNGDYHIRSSDVTEQWSHLGSEFDLTLTISGRQLWGRFDLGVIEGIMHFSERPWASSDEGVSFTWRGRENEGPILYGGRNKGEIRFLGGGVIEGRFDYQRIEFHGRRVPDQGTRSSVSASDMEREWDDYNEDRYEQENRSRWW</sequence>
<feature type="compositionally biased region" description="Basic and acidic residues" evidence="1">
    <location>
        <begin position="626"/>
        <end position="636"/>
    </location>
</feature>
<feature type="compositionally biased region" description="Low complexity" evidence="1">
    <location>
        <begin position="641"/>
        <end position="653"/>
    </location>
</feature>
<accession>A0A9N9VR67</accession>
<keyword evidence="3" id="KW-1185">Reference proteome</keyword>
<organism evidence="2 3">
    <name type="scientific">Clonostachys rhizophaga</name>
    <dbReference type="NCBI Taxonomy" id="160324"/>
    <lineage>
        <taxon>Eukaryota</taxon>
        <taxon>Fungi</taxon>
        <taxon>Dikarya</taxon>
        <taxon>Ascomycota</taxon>
        <taxon>Pezizomycotina</taxon>
        <taxon>Sordariomycetes</taxon>
        <taxon>Hypocreomycetidae</taxon>
        <taxon>Hypocreales</taxon>
        <taxon>Bionectriaceae</taxon>
        <taxon>Clonostachys</taxon>
    </lineage>
</organism>
<feature type="compositionally biased region" description="Polar residues" evidence="1">
    <location>
        <begin position="749"/>
        <end position="760"/>
    </location>
</feature>
<feature type="compositionally biased region" description="Polar residues" evidence="1">
    <location>
        <begin position="120"/>
        <end position="136"/>
    </location>
</feature>
<reference evidence="2" key="1">
    <citation type="submission" date="2021-10" db="EMBL/GenBank/DDBJ databases">
        <authorList>
            <person name="Piombo E."/>
        </authorList>
    </citation>
    <scope>NUCLEOTIDE SEQUENCE</scope>
</reference>
<dbReference type="EMBL" id="CABFNQ020000750">
    <property type="protein sequence ID" value="CAH0034441.1"/>
    <property type="molecule type" value="Genomic_DNA"/>
</dbReference>
<feature type="compositionally biased region" description="Low complexity" evidence="1">
    <location>
        <begin position="673"/>
        <end position="685"/>
    </location>
</feature>
<comment type="caution">
    <text evidence="2">The sequence shown here is derived from an EMBL/GenBank/DDBJ whole genome shotgun (WGS) entry which is preliminary data.</text>
</comment>
<proteinExistence type="predicted"/>
<feature type="compositionally biased region" description="Polar residues" evidence="1">
    <location>
        <begin position="177"/>
        <end position="186"/>
    </location>
</feature>
<feature type="region of interest" description="Disordered" evidence="1">
    <location>
        <begin position="626"/>
        <end position="802"/>
    </location>
</feature>
<feature type="compositionally biased region" description="Low complexity" evidence="1">
    <location>
        <begin position="714"/>
        <end position="729"/>
    </location>
</feature>
<protein>
    <submittedName>
        <fullName evidence="2">Uncharacterized protein</fullName>
    </submittedName>
</protein>
<name>A0A9N9VR67_9HYPO</name>
<evidence type="ECO:0000256" key="1">
    <source>
        <dbReference type="SAM" id="MobiDB-lite"/>
    </source>
</evidence>
<gene>
    <name evidence="2" type="ORF">CRHIZ90672A_00009272</name>
</gene>
<feature type="region of interest" description="Disordered" evidence="1">
    <location>
        <begin position="314"/>
        <end position="348"/>
    </location>
</feature>
<dbReference type="OrthoDB" id="4835412at2759"/>
<evidence type="ECO:0000313" key="2">
    <source>
        <dbReference type="EMBL" id="CAH0034441.1"/>
    </source>
</evidence>
<evidence type="ECO:0000313" key="3">
    <source>
        <dbReference type="Proteomes" id="UP000696573"/>
    </source>
</evidence>
<dbReference type="AlphaFoldDB" id="A0A9N9VR67"/>
<feature type="region of interest" description="Disordered" evidence="1">
    <location>
        <begin position="154"/>
        <end position="201"/>
    </location>
</feature>
<dbReference type="Proteomes" id="UP000696573">
    <property type="component" value="Unassembled WGS sequence"/>
</dbReference>
<feature type="region of interest" description="Disordered" evidence="1">
    <location>
        <begin position="120"/>
        <end position="141"/>
    </location>
</feature>